<dbReference type="WBParaSite" id="BTMF_0000631501-mRNA-1">
    <property type="protein sequence ID" value="BTMF_0000631501-mRNA-1"/>
    <property type="gene ID" value="BTMF_0000631501"/>
</dbReference>
<dbReference type="Proteomes" id="UP000280834">
    <property type="component" value="Unassembled WGS sequence"/>
</dbReference>
<sequence>MGFAPRDFVMRDDGSFSGSIVFDNGNRTDLIFDSSGNLFRSTETIPGNAETGRATIISTYSPGSDYPDRIEVQEVGANGQVSSIYVQDANGNWRPSSWTQDGQTYTGDDLGTFIANLQSNSDAADLSSSESATYGRYDQQFANSGGDNAAGVSNAKDTGASLDTLARRLGMPGVSDKWAPNVLGAGIPSTLMLSSGMDAAVRQALGILSQSRVSTLRQQTPSYFTVRVLGFGNMPPPPTSPPSPPRAASANLSLPLVLDLGDDGLELTALDRSNATFDVDANGQVKTVGWVGRKEGILVFDKNANGVVDDAS</sequence>
<keyword evidence="2" id="KW-1185">Reference proteome</keyword>
<evidence type="ECO:0000313" key="3">
    <source>
        <dbReference type="WBParaSite" id="BTMF_0000631501-mRNA-1"/>
    </source>
</evidence>
<gene>
    <name evidence="1" type="ORF">BTMF_LOCUS5557</name>
</gene>
<proteinExistence type="predicted"/>
<dbReference type="AlphaFoldDB" id="A0A0R3QIS3"/>
<reference evidence="1 2" key="2">
    <citation type="submission" date="2018-11" db="EMBL/GenBank/DDBJ databases">
        <authorList>
            <consortium name="Pathogen Informatics"/>
        </authorList>
    </citation>
    <scope>NUCLEOTIDE SEQUENCE [LARGE SCALE GENOMIC DNA]</scope>
</reference>
<accession>A0A0R3QIS3</accession>
<evidence type="ECO:0000313" key="2">
    <source>
        <dbReference type="Proteomes" id="UP000280834"/>
    </source>
</evidence>
<organism evidence="3">
    <name type="scientific">Brugia timori</name>
    <dbReference type="NCBI Taxonomy" id="42155"/>
    <lineage>
        <taxon>Eukaryota</taxon>
        <taxon>Metazoa</taxon>
        <taxon>Ecdysozoa</taxon>
        <taxon>Nematoda</taxon>
        <taxon>Chromadorea</taxon>
        <taxon>Rhabditida</taxon>
        <taxon>Spirurina</taxon>
        <taxon>Spiruromorpha</taxon>
        <taxon>Filarioidea</taxon>
        <taxon>Onchocercidae</taxon>
        <taxon>Brugia</taxon>
    </lineage>
</organism>
<protein>
    <submittedName>
        <fullName evidence="3">Cadherin domain-containing protein</fullName>
    </submittedName>
</protein>
<evidence type="ECO:0000313" key="1">
    <source>
        <dbReference type="EMBL" id="VDO18211.1"/>
    </source>
</evidence>
<name>A0A0R3QIS3_9BILA</name>
<dbReference type="EMBL" id="UZAG01006031">
    <property type="protein sequence ID" value="VDO18211.1"/>
    <property type="molecule type" value="Genomic_DNA"/>
</dbReference>
<reference evidence="3" key="1">
    <citation type="submission" date="2017-02" db="UniProtKB">
        <authorList>
            <consortium name="WormBaseParasite"/>
        </authorList>
    </citation>
    <scope>IDENTIFICATION</scope>
</reference>